<name>A0ABU0LFW4_XANAG</name>
<evidence type="ECO:0000313" key="1">
    <source>
        <dbReference type="EMBL" id="MDQ0506003.1"/>
    </source>
</evidence>
<protein>
    <submittedName>
        <fullName evidence="1">Uncharacterized protein</fullName>
    </submittedName>
</protein>
<evidence type="ECO:0000313" key="2">
    <source>
        <dbReference type="Proteomes" id="UP001241747"/>
    </source>
</evidence>
<comment type="caution">
    <text evidence="1">The sequence shown here is derived from an EMBL/GenBank/DDBJ whole genome shotgun (WGS) entry which is preliminary data.</text>
</comment>
<dbReference type="Proteomes" id="UP001241747">
    <property type="component" value="Unassembled WGS sequence"/>
</dbReference>
<organism evidence="1 2">
    <name type="scientific">Xanthobacter agilis</name>
    <dbReference type="NCBI Taxonomy" id="47492"/>
    <lineage>
        <taxon>Bacteria</taxon>
        <taxon>Pseudomonadati</taxon>
        <taxon>Pseudomonadota</taxon>
        <taxon>Alphaproteobacteria</taxon>
        <taxon>Hyphomicrobiales</taxon>
        <taxon>Xanthobacteraceae</taxon>
        <taxon>Xanthobacter</taxon>
    </lineage>
</organism>
<reference evidence="1 2" key="1">
    <citation type="submission" date="2023-07" db="EMBL/GenBank/DDBJ databases">
        <title>Genomic Encyclopedia of Type Strains, Phase IV (KMG-IV): sequencing the most valuable type-strain genomes for metagenomic binning, comparative biology and taxonomic classification.</title>
        <authorList>
            <person name="Goeker M."/>
        </authorList>
    </citation>
    <scope>NUCLEOTIDE SEQUENCE [LARGE SCALE GENOMIC DNA]</scope>
    <source>
        <strain evidence="1 2">DSM 3770</strain>
    </source>
</reference>
<proteinExistence type="predicted"/>
<keyword evidence="2" id="KW-1185">Reference proteome</keyword>
<gene>
    <name evidence="1" type="ORF">QOZ94_002807</name>
</gene>
<accession>A0ABU0LFW4</accession>
<dbReference type="RefSeq" id="WP_237343901.1">
    <property type="nucleotide sequence ID" value="NZ_JABWGX010000001.1"/>
</dbReference>
<dbReference type="EMBL" id="JAUSVY010000006">
    <property type="protein sequence ID" value="MDQ0506003.1"/>
    <property type="molecule type" value="Genomic_DNA"/>
</dbReference>
<sequence>MLNLASMSISARLHRLGYEHRKAGNDSELHYVVHTQTGRAIGLLSAFGAAVFCRQVEAGVDEREVISGIAEKVRSAMAGTTQEAA</sequence>